<dbReference type="Proteomes" id="UP001143400">
    <property type="component" value="Unassembled WGS sequence"/>
</dbReference>
<evidence type="ECO:0000313" key="3">
    <source>
        <dbReference type="Proteomes" id="UP001143400"/>
    </source>
</evidence>
<dbReference type="SUPFAM" id="SSF56784">
    <property type="entry name" value="HAD-like"/>
    <property type="match status" value="1"/>
</dbReference>
<name>A0A9W6MQA0_9HYPH</name>
<dbReference type="NCBIfam" id="TIGR01993">
    <property type="entry name" value="Pyr-5-nucltdase"/>
    <property type="match status" value="1"/>
</dbReference>
<reference evidence="2" key="1">
    <citation type="journal article" date="2014" name="Int. J. Syst. Evol. Microbiol.">
        <title>Complete genome sequence of Corynebacterium casei LMG S-19264T (=DSM 44701T), isolated from a smear-ripened cheese.</title>
        <authorList>
            <consortium name="US DOE Joint Genome Institute (JGI-PGF)"/>
            <person name="Walter F."/>
            <person name="Albersmeier A."/>
            <person name="Kalinowski J."/>
            <person name="Ruckert C."/>
        </authorList>
    </citation>
    <scope>NUCLEOTIDE SEQUENCE</scope>
    <source>
        <strain evidence="2">VKM B-1606</strain>
    </source>
</reference>
<dbReference type="InterPro" id="IPR023214">
    <property type="entry name" value="HAD_sf"/>
</dbReference>
<dbReference type="SFLD" id="SFLDG01129">
    <property type="entry name" value="C1.5:_HAD__Beta-PGM__Phosphata"/>
    <property type="match status" value="1"/>
</dbReference>
<feature type="compositionally biased region" description="Basic and acidic residues" evidence="1">
    <location>
        <begin position="217"/>
        <end position="235"/>
    </location>
</feature>
<dbReference type="PANTHER" id="PTHR12725">
    <property type="entry name" value="HALOACID DEHALOGENASE-LIKE HYDROLASE"/>
    <property type="match status" value="1"/>
</dbReference>
<proteinExistence type="predicted"/>
<evidence type="ECO:0000313" key="2">
    <source>
        <dbReference type="EMBL" id="GLK54460.1"/>
    </source>
</evidence>
<dbReference type="Gene3D" id="1.10.150.450">
    <property type="match status" value="1"/>
</dbReference>
<dbReference type="Gene3D" id="3.40.50.1000">
    <property type="entry name" value="HAD superfamily/HAD-like"/>
    <property type="match status" value="1"/>
</dbReference>
<sequence>MLARMNDLPDPAALGRLAAHAVVAEAKGFDHVDTWVFDLDNTLYPASAGLFSLIDAKMTAFIAGRYGIDGLSARALQKYYYRTYGTTLRGLMTEDALDPHAFLAFVHDIDHSLLTPAPDLAAAIARLPGRRFVLTNGSRRHAENVAGKLGLLELFDDVFDIAASSFVPKPDQSAYQTFLDLHGVEPRRAAMFEDLSKNLVAPHALGMRTVLVTPKPGEPDLGERLTAADDDRGGPHVDHVTDDLTGFLSALALVAAD</sequence>
<organism evidence="2 3">
    <name type="scientific">Methylopila capsulata</name>
    <dbReference type="NCBI Taxonomy" id="61654"/>
    <lineage>
        <taxon>Bacteria</taxon>
        <taxon>Pseudomonadati</taxon>
        <taxon>Pseudomonadota</taxon>
        <taxon>Alphaproteobacteria</taxon>
        <taxon>Hyphomicrobiales</taxon>
        <taxon>Methylopilaceae</taxon>
        <taxon>Methylopila</taxon>
    </lineage>
</organism>
<accession>A0A9W6MQA0</accession>
<dbReference type="EMBL" id="BSFF01000001">
    <property type="protein sequence ID" value="GLK54460.1"/>
    <property type="molecule type" value="Genomic_DNA"/>
</dbReference>
<evidence type="ECO:0000256" key="1">
    <source>
        <dbReference type="SAM" id="MobiDB-lite"/>
    </source>
</evidence>
<dbReference type="NCBIfam" id="TIGR01509">
    <property type="entry name" value="HAD-SF-IA-v3"/>
    <property type="match status" value="1"/>
</dbReference>
<reference evidence="2" key="2">
    <citation type="submission" date="2023-01" db="EMBL/GenBank/DDBJ databases">
        <authorList>
            <person name="Sun Q."/>
            <person name="Evtushenko L."/>
        </authorList>
    </citation>
    <scope>NUCLEOTIDE SEQUENCE</scope>
    <source>
        <strain evidence="2">VKM B-1606</strain>
    </source>
</reference>
<dbReference type="InterPro" id="IPR006439">
    <property type="entry name" value="HAD-SF_hydro_IA"/>
</dbReference>
<dbReference type="SFLD" id="SFLDS00003">
    <property type="entry name" value="Haloacid_Dehalogenase"/>
    <property type="match status" value="1"/>
</dbReference>
<dbReference type="InterPro" id="IPR010237">
    <property type="entry name" value="Pyr-5-nucltdase"/>
</dbReference>
<dbReference type="SFLD" id="SFLDG01132">
    <property type="entry name" value="C1.5.3:_5'-Nucleotidase_Like"/>
    <property type="match status" value="1"/>
</dbReference>
<protein>
    <submittedName>
        <fullName evidence="2">Pyrimidine 5'-nucleotidase</fullName>
    </submittedName>
</protein>
<gene>
    <name evidence="2" type="ORF">GCM10008170_04790</name>
</gene>
<dbReference type="PANTHER" id="PTHR12725:SF117">
    <property type="entry name" value="HALOACID DEHALOGENASE-LIKE HYDROLASE"/>
    <property type="match status" value="1"/>
</dbReference>
<comment type="caution">
    <text evidence="2">The sequence shown here is derived from an EMBL/GenBank/DDBJ whole genome shotgun (WGS) entry which is preliminary data.</text>
</comment>
<feature type="region of interest" description="Disordered" evidence="1">
    <location>
        <begin position="213"/>
        <end position="235"/>
    </location>
</feature>
<dbReference type="Pfam" id="PF00702">
    <property type="entry name" value="Hydrolase"/>
    <property type="match status" value="1"/>
</dbReference>
<dbReference type="InterPro" id="IPR036412">
    <property type="entry name" value="HAD-like_sf"/>
</dbReference>
<dbReference type="AlphaFoldDB" id="A0A9W6MQA0"/>